<evidence type="ECO:0000313" key="3">
    <source>
        <dbReference type="Proteomes" id="UP000662814"/>
    </source>
</evidence>
<dbReference type="EMBL" id="CP061169">
    <property type="protein sequence ID" value="QPZ39168.1"/>
    <property type="molecule type" value="Genomic_DNA"/>
</dbReference>
<proteinExistence type="predicted"/>
<feature type="region of interest" description="Disordered" evidence="1">
    <location>
        <begin position="70"/>
        <end position="89"/>
    </location>
</feature>
<dbReference type="Pfam" id="PF14013">
    <property type="entry name" value="MT0933_antitox"/>
    <property type="match status" value="1"/>
</dbReference>
<gene>
    <name evidence="2" type="ORF">HCR76_03595</name>
</gene>
<evidence type="ECO:0000256" key="1">
    <source>
        <dbReference type="SAM" id="MobiDB-lite"/>
    </source>
</evidence>
<accession>A0ABX6YK79</accession>
<dbReference type="RefSeq" id="WP_166988303.1">
    <property type="nucleotide sequence ID" value="NZ_CP061169.1"/>
</dbReference>
<reference evidence="2 3" key="1">
    <citation type="submission" date="2020-12" db="EMBL/GenBank/DDBJ databases">
        <title>Microbacterium sp. HY060.</title>
        <authorList>
            <person name="Zhou J."/>
        </authorList>
    </citation>
    <scope>NUCLEOTIDE SEQUENCE [LARGE SCALE GENOMIC DNA]</scope>
    <source>
        <strain evidence="2 3">HY60</strain>
    </source>
</reference>
<name>A0ABX6YK79_9MICO</name>
<keyword evidence="3" id="KW-1185">Reference proteome</keyword>
<sequence length="89" mass="9518">MRSRVAYGLAHVAPSNKEDVVGLDDITNKAKEFLNDNKVKEALNSEQAEGISDKLLDGVADAANKVTGGKFDSKIDDARNAADEKIGDE</sequence>
<protein>
    <submittedName>
        <fullName evidence="2">Antitoxin</fullName>
    </submittedName>
</protein>
<evidence type="ECO:0000313" key="2">
    <source>
        <dbReference type="EMBL" id="QPZ39168.1"/>
    </source>
</evidence>
<feature type="compositionally biased region" description="Basic and acidic residues" evidence="1">
    <location>
        <begin position="71"/>
        <end position="89"/>
    </location>
</feature>
<dbReference type="Proteomes" id="UP000662814">
    <property type="component" value="Chromosome"/>
</dbReference>
<dbReference type="InterPro" id="IPR028037">
    <property type="entry name" value="Antitoxin_Rv0909/MT0933"/>
</dbReference>
<organism evidence="2 3">
    <name type="scientific">Paramicrobacterium chengjingii</name>
    <dbReference type="NCBI Taxonomy" id="2769067"/>
    <lineage>
        <taxon>Bacteria</taxon>
        <taxon>Bacillati</taxon>
        <taxon>Actinomycetota</taxon>
        <taxon>Actinomycetes</taxon>
        <taxon>Micrococcales</taxon>
        <taxon>Microbacteriaceae</taxon>
        <taxon>Paramicrobacterium</taxon>
    </lineage>
</organism>